<feature type="transmembrane region" description="Helical" evidence="1">
    <location>
        <begin position="155"/>
        <end position="177"/>
    </location>
</feature>
<evidence type="ECO:0000313" key="2">
    <source>
        <dbReference type="EMBL" id="MBO8440850.1"/>
    </source>
</evidence>
<dbReference type="Proteomes" id="UP000823614">
    <property type="component" value="Unassembled WGS sequence"/>
</dbReference>
<dbReference type="AlphaFoldDB" id="A0A9D9H4J9"/>
<accession>A0A9D9H4J9</accession>
<proteinExistence type="predicted"/>
<dbReference type="EMBL" id="JADIMP010000005">
    <property type="protein sequence ID" value="MBO8440850.1"/>
    <property type="molecule type" value="Genomic_DNA"/>
</dbReference>
<protein>
    <submittedName>
        <fullName evidence="2">YeeE/YedE family protein</fullName>
    </submittedName>
</protein>
<evidence type="ECO:0000313" key="3">
    <source>
        <dbReference type="Proteomes" id="UP000823614"/>
    </source>
</evidence>
<keyword evidence="1" id="KW-0812">Transmembrane</keyword>
<gene>
    <name evidence="2" type="ORF">IAA89_00130</name>
</gene>
<evidence type="ECO:0000256" key="1">
    <source>
        <dbReference type="SAM" id="Phobius"/>
    </source>
</evidence>
<feature type="transmembrane region" description="Helical" evidence="1">
    <location>
        <begin position="108"/>
        <end position="129"/>
    </location>
</feature>
<comment type="caution">
    <text evidence="2">The sequence shown here is derived from an EMBL/GenBank/DDBJ whole genome shotgun (WGS) entry which is preliminary data.</text>
</comment>
<organism evidence="2 3">
    <name type="scientific">Candidatus Gallilactobacillus intestinavium</name>
    <dbReference type="NCBI Taxonomy" id="2840838"/>
    <lineage>
        <taxon>Bacteria</taxon>
        <taxon>Bacillati</taxon>
        <taxon>Bacillota</taxon>
        <taxon>Bacilli</taxon>
        <taxon>Lactobacillales</taxon>
        <taxon>Lactobacillaceae</taxon>
        <taxon>Lactobacillaceae incertae sedis</taxon>
        <taxon>Candidatus Gallilactobacillus</taxon>
    </lineage>
</organism>
<feature type="transmembrane region" description="Helical" evidence="1">
    <location>
        <begin position="37"/>
        <end position="62"/>
    </location>
</feature>
<dbReference type="InterPro" id="IPR046513">
    <property type="entry name" value="DUF6691"/>
</dbReference>
<reference evidence="2" key="1">
    <citation type="submission" date="2020-10" db="EMBL/GenBank/DDBJ databases">
        <authorList>
            <person name="Gilroy R."/>
        </authorList>
    </citation>
    <scope>NUCLEOTIDE SEQUENCE</scope>
    <source>
        <strain evidence="2">C6-149</strain>
    </source>
</reference>
<sequence>MILLAIPLGMFFGFSLYYVGATKPSKIINMLRLKDLSLAKIILGAIGFGSLAIGIIGVLNLFPTAHFEIKPLNLGVLLGGLIFGIGFGLVGSCPGTAMASLFTNFKHAIWVILGGIVGTLTFSSSYGFMKDLGLVNKLNFGKLTLFDISSKGSSLFHLGISGLIIWGALLIIVAIIIPKTLLQ</sequence>
<name>A0A9D9H4J9_9LACO</name>
<feature type="transmembrane region" description="Helical" evidence="1">
    <location>
        <begin position="74"/>
        <end position="102"/>
    </location>
</feature>
<reference evidence="2" key="2">
    <citation type="journal article" date="2021" name="PeerJ">
        <title>Extensive microbial diversity within the chicken gut microbiome revealed by metagenomics and culture.</title>
        <authorList>
            <person name="Gilroy R."/>
            <person name="Ravi A."/>
            <person name="Getino M."/>
            <person name="Pursley I."/>
            <person name="Horton D.L."/>
            <person name="Alikhan N.F."/>
            <person name="Baker D."/>
            <person name="Gharbi K."/>
            <person name="Hall N."/>
            <person name="Watson M."/>
            <person name="Adriaenssens E.M."/>
            <person name="Foster-Nyarko E."/>
            <person name="Jarju S."/>
            <person name="Secka A."/>
            <person name="Antonio M."/>
            <person name="Oren A."/>
            <person name="Chaudhuri R.R."/>
            <person name="La Ragione R."/>
            <person name="Hildebrand F."/>
            <person name="Pallen M.J."/>
        </authorList>
    </citation>
    <scope>NUCLEOTIDE SEQUENCE</scope>
    <source>
        <strain evidence="2">C6-149</strain>
    </source>
</reference>
<dbReference type="Pfam" id="PF20398">
    <property type="entry name" value="DUF6691"/>
    <property type="match status" value="1"/>
</dbReference>
<keyword evidence="1" id="KW-1133">Transmembrane helix</keyword>
<keyword evidence="1" id="KW-0472">Membrane</keyword>